<feature type="region of interest" description="Disordered" evidence="6">
    <location>
        <begin position="707"/>
        <end position="745"/>
    </location>
</feature>
<evidence type="ECO:0000259" key="7">
    <source>
        <dbReference type="PROSITE" id="PS50010"/>
    </source>
</evidence>
<feature type="compositionally biased region" description="Polar residues" evidence="6">
    <location>
        <begin position="60"/>
        <end position="70"/>
    </location>
</feature>
<dbReference type="Pfam" id="PF19057">
    <property type="entry name" value="PH_19"/>
    <property type="match status" value="1"/>
</dbReference>
<dbReference type="PANTHER" id="PTHR12877:SF15">
    <property type="entry name" value="RHO GUANINE NUCLEOTIDE EXCHANGE FACTOR 17"/>
    <property type="match status" value="1"/>
</dbReference>
<feature type="compositionally biased region" description="Low complexity" evidence="6">
    <location>
        <begin position="2052"/>
        <end position="2070"/>
    </location>
</feature>
<feature type="region of interest" description="Disordered" evidence="6">
    <location>
        <begin position="1996"/>
        <end position="2123"/>
    </location>
</feature>
<feature type="region of interest" description="Disordered" evidence="6">
    <location>
        <begin position="81"/>
        <end position="100"/>
    </location>
</feature>
<feature type="compositionally biased region" description="Basic and acidic residues" evidence="6">
    <location>
        <begin position="849"/>
        <end position="862"/>
    </location>
</feature>
<dbReference type="Pfam" id="PF00621">
    <property type="entry name" value="RhoGEF"/>
    <property type="match status" value="1"/>
</dbReference>
<evidence type="ECO:0000256" key="4">
    <source>
        <dbReference type="ARBA" id="ARBA00074304"/>
    </source>
</evidence>
<dbReference type="PROSITE" id="PS50010">
    <property type="entry name" value="DH_2"/>
    <property type="match status" value="1"/>
</dbReference>
<dbReference type="GO" id="GO:0030036">
    <property type="term" value="P:actin cytoskeleton organization"/>
    <property type="evidence" value="ECO:0007669"/>
    <property type="project" value="TreeGrafter"/>
</dbReference>
<feature type="region of interest" description="Disordered" evidence="6">
    <location>
        <begin position="25"/>
        <end position="70"/>
    </location>
</feature>
<sequence length="2468" mass="270968">MAEKQTQRNVYRSVSFKKLESWGANKFRSGTGDQHHISKDLESGALPPSTRETAAEKAQPSATRSVTVSRKVSKISAASLSTAELKKGTPHSISPSVRQLSEKFSAKTELTHGSAFVSAGTVRSTTLPRTKCKEDESPQNFLLEERAFLPTPNKDLELHLSEKSYEEKYSTQESVSGSDSDRSQKLLKRKSVDGSSAGKRDYSQIASHSDSINPKNINAEDDVFITGAPACKSYRGFVSAHGDSIHVDSSNWPSVTKIRELFGDRKHHRSTSDADDLKFASQQHHSSSSRETSYLSDRSDRHSPLQPRGAWQDTSSSDHDISVSSTERYSAGLSRKTDRYKIESASGTATHPYESEFTSGRSCLRSEELPDVCKVQSPCRGGENWSEKSDSDPRPSPPAPPPRSSTVARPLRAQPLACARQQLKEQRQGAEQPQPPDSLHSSHSSFRPQTAPSVAPSSARWRLSSGEEEYDSEGRSSTGGGRNALPYVCSSGGIGTYFSRSKNDSRARAGRSSGSEEDSPAALAHSRDNIRRRSLRKKKKSSCSRDNGESDDSDDQPMMMDHLERYQQSLDPQQSSRRFEGSRTRPCFTAWERGAASPGSTVRQEGFRRFYKGAADGTASPSGAPPVPVVSRVSKVNIPSFLSSPCGSRSSSRYSSTETLKEEEQPLSASSSVMSKTYHGNFTMYRSPSFGHCDNFSRTPVRVTPRVVPSVSPADADTGAGASDNRVLRRPLSSEKDRNRMSMSNPDIASETMSLLSYLKKTDLSGLKVGKRSRAGPETGVDGATSGFQPVTGTPPVYRMGSRLHGAHSGRPSLKDLTATLRRAKSFTYSEKTPGRHYSPSSPGSRSSSEQRLDCEGDGERIVVSDREVESDDCGTGYRYEEPMPSTLHDRYVQEARQVIQDICQMGAGEDDDNFGFGGDDSKNKGKGDIESEIRKADEVLNERESEDAQNKVTESRGEETCSEHEKCLQKGNSDENVFYDKSLDELSGHESSLTDEGIVTEPEAGPSRGPSSGKDLLGQPLTVWSQSALYTEDLPDLAKDKILSSPLPNVRTEYEAVTIGSENSCIKNVNQNPLEAPSTPSAIRRRRKFSSAGNNSSDSSNGESNGESAYRSLSDPMPHRRRSVVEDGSNSFSVDSNLLGSLTSKVGGSSRQESSAADLSECTGSAASDLSGCSDSLRDYSTVIESIVREPGAMDKVIDEKGNGKAVKKKSFSDPSRRGEPTMLLPDNQTHPSKPICELEQPIPPSSSEPILSEQRDELWELNDKHQRPSRPGGRHRTQSERALPSHLERNGEATPDGGPPIFPFDPKLAEVLSPRMSRRSSRKRTNRTAQQQLNEDTEQLEEQPEEQAEGEVDDKPPEDTLDPASSLPQLPLPKARPKHVRHASEPATFVPIIPPATLPSQRRQGVSINAPAPIRPPKQTPGDEAPSLEDVTKQYILNSSEGSADTPPMPPVGASSGVSRSTPATPTSTTEPPRKTSEELSPVPLKAKPRVDMRRHVVNTLLDTEQSYVESLRTLIQGYMRPLKQPENSPLVDPSLVDEMFYQIPEILDHHEHFLDRVMSCVNDWHDKQTVGHLLVESFSKEFLANIYSAYIDNFLNAKDAVRIAKEAKPAFLKFLEQSMRENKEKQALADLMIKPVQRIPRYELLVKDLLKHTPEEHPDHPFLLDAQRNIKRLAERINKGRRSAEEVERETRVMQEIEAHIEGVEHIMNPQRKFLRQEMVMEAKTVGGKKDRSLFLFSDLLICTTLKRKSGSLRRSSMSLYTAASIIDTSSKYKFLWKLPLEDMEMVKGSNQATNRENIQKTIGRLDEDLSTLGQISKLSETLSFPHQNLDDVIKDLMASVHRELAEKQSLAFSMTFLPTKVELTTASAESTFIFEFSSPEARGHFEQAFEDAKKKLAMNKDQWDPEFLKAIPIMKTRSGMQFSCASPSHSCPENTYEVWVCNSDGYVGQVCLLNIRDEPTVEACIAVCSARIICIAAVPGLKGRERLECHQAAPAPEPQAAPAVPSAQQQQLHISISGSSLELSEPPAGANRELVPFDSDDTDDEDSPSPSSTLQSQASHSTISSSFGNDEGAGSKDMATETTSSEEEPEFPVSSSFGPPRISSDSPMDGRAMRRSSRGSFTRASLEDLLSIDPEAYQSSVWLGTEDGCIHVYQSSDNIRNRKNSMKMQHSASILCILYLDNKVFVSLANGEVIVYQREAGSFWDPLSSQTLCLGTPGGPVTKMVPVAGKLWCGCQNRVLIINTSTLVQEHSFQVGQDSSRCVTSMVSYGQGVWMALQGSAQVRLYHACTYESLTEVDVAPAVHKMLAGSDAIIRQHKAACLRITALLACKDLLWIGTSAGVVLTLAIPLVSSSTVFSSLRGPLQPMGSAHGHTGHVRFLTSIELPEGFDVNFPQQADTGNAAQSLEGLQRRDSAQRRASALLPVKSNLLVISGGDGYEDFRLTNSSETVGRDDSTNHLLLWRV</sequence>
<evidence type="ECO:0000313" key="8">
    <source>
        <dbReference type="Proteomes" id="UP000515152"/>
    </source>
</evidence>
<feature type="compositionally biased region" description="Polar residues" evidence="6">
    <location>
        <begin position="204"/>
        <end position="216"/>
    </location>
</feature>
<feature type="region of interest" description="Disordered" evidence="6">
    <location>
        <begin position="1441"/>
        <end position="1488"/>
    </location>
</feature>
<dbReference type="SMART" id="SM00325">
    <property type="entry name" value="RhoGEF"/>
    <property type="match status" value="1"/>
</dbReference>
<feature type="compositionally biased region" description="Basic residues" evidence="6">
    <location>
        <begin position="1318"/>
        <end position="1328"/>
    </location>
</feature>
<feature type="region of interest" description="Disordered" evidence="6">
    <location>
        <begin position="1195"/>
        <end position="1429"/>
    </location>
</feature>
<accession>A0A6P8FMU9</accession>
<keyword evidence="8" id="KW-1185">Reference proteome</keyword>
<feature type="compositionally biased region" description="Polar residues" evidence="6">
    <location>
        <begin position="439"/>
        <end position="456"/>
    </location>
</feature>
<feature type="compositionally biased region" description="Low complexity" evidence="6">
    <location>
        <begin position="1091"/>
        <end position="1110"/>
    </location>
</feature>
<feature type="coiled-coil region" evidence="5">
    <location>
        <begin position="1666"/>
        <end position="1693"/>
    </location>
</feature>
<protein>
    <recommendedName>
        <fullName evidence="4">Rho guanine nucleotide exchange factor 17</fullName>
    </recommendedName>
</protein>
<evidence type="ECO:0000256" key="2">
    <source>
        <dbReference type="ARBA" id="ARBA00022658"/>
    </source>
</evidence>
<feature type="compositionally biased region" description="Pro residues" evidence="6">
    <location>
        <begin position="394"/>
        <end position="403"/>
    </location>
</feature>
<feature type="region of interest" description="Disordered" evidence="6">
    <location>
        <begin position="826"/>
        <end position="862"/>
    </location>
</feature>
<dbReference type="Proteomes" id="UP000515152">
    <property type="component" value="Chromosome 9"/>
</dbReference>
<keyword evidence="5" id="KW-0175">Coiled coil</keyword>
<feature type="compositionally biased region" description="Basic and acidic residues" evidence="6">
    <location>
        <begin position="267"/>
        <end position="278"/>
    </location>
</feature>
<dbReference type="InterPro" id="IPR000219">
    <property type="entry name" value="DH_dom"/>
</dbReference>
<dbReference type="KEGG" id="char:105897129"/>
<feature type="region of interest" description="Disordered" evidence="6">
    <location>
        <begin position="123"/>
        <end position="218"/>
    </location>
</feature>
<feature type="compositionally biased region" description="Basic and acidic residues" evidence="6">
    <location>
        <begin position="1195"/>
        <end position="1204"/>
    </location>
</feature>
<dbReference type="FunFam" id="1.20.900.10:FF:000025">
    <property type="entry name" value="Rho guanine nucleotide exchange factor 17"/>
    <property type="match status" value="1"/>
</dbReference>
<gene>
    <name evidence="9" type="primary">LOC105897129</name>
</gene>
<dbReference type="InterPro" id="IPR011993">
    <property type="entry name" value="PH-like_dom_sf"/>
</dbReference>
<feature type="compositionally biased region" description="Polar residues" evidence="6">
    <location>
        <begin position="1400"/>
        <end position="1409"/>
    </location>
</feature>
<keyword evidence="1" id="KW-0597">Phosphoprotein</keyword>
<evidence type="ECO:0000256" key="5">
    <source>
        <dbReference type="SAM" id="Coils"/>
    </source>
</evidence>
<organism evidence="8 9">
    <name type="scientific">Clupea harengus</name>
    <name type="common">Atlantic herring</name>
    <dbReference type="NCBI Taxonomy" id="7950"/>
    <lineage>
        <taxon>Eukaryota</taxon>
        <taxon>Metazoa</taxon>
        <taxon>Chordata</taxon>
        <taxon>Craniata</taxon>
        <taxon>Vertebrata</taxon>
        <taxon>Euteleostomi</taxon>
        <taxon>Actinopterygii</taxon>
        <taxon>Neopterygii</taxon>
        <taxon>Teleostei</taxon>
        <taxon>Clupei</taxon>
        <taxon>Clupeiformes</taxon>
        <taxon>Clupeoidei</taxon>
        <taxon>Clupeidae</taxon>
        <taxon>Clupea</taxon>
    </lineage>
</organism>
<feature type="region of interest" description="Disordered" evidence="6">
    <location>
        <begin position="770"/>
        <end position="793"/>
    </location>
</feature>
<name>A0A6P8FMU9_CLUHA</name>
<feature type="compositionally biased region" description="Acidic residues" evidence="6">
    <location>
        <begin position="1337"/>
        <end position="1354"/>
    </location>
</feature>
<reference evidence="9" key="1">
    <citation type="submission" date="2025-08" db="UniProtKB">
        <authorList>
            <consortium name="RefSeq"/>
        </authorList>
    </citation>
    <scope>IDENTIFICATION</scope>
</reference>
<feature type="compositionally biased region" description="Polar residues" evidence="6">
    <location>
        <begin position="280"/>
        <end position="296"/>
    </location>
</feature>
<feature type="compositionally biased region" description="Polar residues" evidence="6">
    <location>
        <begin position="566"/>
        <end position="576"/>
    </location>
</feature>
<dbReference type="SUPFAM" id="SSF48065">
    <property type="entry name" value="DBL homology domain (DH-domain)"/>
    <property type="match status" value="1"/>
</dbReference>
<feature type="compositionally biased region" description="Low complexity" evidence="6">
    <location>
        <begin position="1461"/>
        <end position="1473"/>
    </location>
</feature>
<feature type="compositionally biased region" description="Basic and acidic residues" evidence="6">
    <location>
        <begin position="154"/>
        <end position="170"/>
    </location>
</feature>
<feature type="region of interest" description="Disordered" evidence="6">
    <location>
        <begin position="641"/>
        <end position="672"/>
    </location>
</feature>
<dbReference type="SUPFAM" id="SSF50998">
    <property type="entry name" value="Quinoprotein alcohol dehydrogenase-like"/>
    <property type="match status" value="1"/>
</dbReference>
<feature type="compositionally biased region" description="Acidic residues" evidence="6">
    <location>
        <begin position="2042"/>
        <end position="2051"/>
    </location>
</feature>
<dbReference type="Pfam" id="PF19056">
    <property type="entry name" value="WD40_2"/>
    <property type="match status" value="1"/>
</dbReference>
<feature type="region of interest" description="Disordered" evidence="6">
    <location>
        <begin position="1062"/>
        <end position="1176"/>
    </location>
</feature>
<feature type="compositionally biased region" description="Basic and acidic residues" evidence="6">
    <location>
        <begin position="1255"/>
        <end position="1268"/>
    </location>
</feature>
<dbReference type="OrthoDB" id="4066896at2759"/>
<comment type="function">
    <text evidence="3">Acts as a guanine nucleotide exchange factor (GEF) for RhoA GTPases.</text>
</comment>
<dbReference type="Gene3D" id="1.20.900.10">
    <property type="entry name" value="Dbl homology (DH) domain"/>
    <property type="match status" value="1"/>
</dbReference>
<dbReference type="InterPro" id="IPR039919">
    <property type="entry name" value="ARHGEF10/ARHGEF17"/>
</dbReference>
<evidence type="ECO:0000313" key="9">
    <source>
        <dbReference type="RefSeq" id="XP_031429558.1"/>
    </source>
</evidence>
<proteinExistence type="predicted"/>
<keyword evidence="2" id="KW-0344">Guanine-nucleotide releasing factor</keyword>
<feature type="compositionally biased region" description="Low complexity" evidence="6">
    <location>
        <begin position="1996"/>
        <end position="2031"/>
    </location>
</feature>
<dbReference type="FunFam" id="2.30.29.30:FF:000434">
    <property type="entry name" value="Rho guanine nucleotide exchange factor 17"/>
    <property type="match status" value="1"/>
</dbReference>
<feature type="compositionally biased region" description="Low complexity" evidence="6">
    <location>
        <begin position="839"/>
        <end position="848"/>
    </location>
</feature>
<dbReference type="InterPro" id="IPR035899">
    <property type="entry name" value="DBL_dom_sf"/>
</dbReference>
<evidence type="ECO:0000256" key="6">
    <source>
        <dbReference type="SAM" id="MobiDB-lite"/>
    </source>
</evidence>
<dbReference type="CDD" id="cd00160">
    <property type="entry name" value="RhoGEF"/>
    <property type="match status" value="1"/>
</dbReference>
<feature type="compositionally biased region" description="Basic and acidic residues" evidence="6">
    <location>
        <begin position="920"/>
        <end position="969"/>
    </location>
</feature>
<feature type="compositionally biased region" description="Basic and acidic residues" evidence="6">
    <location>
        <begin position="33"/>
        <end position="42"/>
    </location>
</feature>
<feature type="compositionally biased region" description="Basic and acidic residues" evidence="6">
    <location>
        <begin position="1212"/>
        <end position="1221"/>
    </location>
</feature>
<feature type="region of interest" description="Disordered" evidence="6">
    <location>
        <begin position="910"/>
        <end position="1020"/>
    </location>
</feature>
<evidence type="ECO:0000256" key="1">
    <source>
        <dbReference type="ARBA" id="ARBA00022553"/>
    </source>
</evidence>
<dbReference type="GO" id="GO:0005085">
    <property type="term" value="F:guanyl-nucleotide exchange factor activity"/>
    <property type="evidence" value="ECO:0007669"/>
    <property type="project" value="UniProtKB-KW"/>
</dbReference>
<evidence type="ECO:0000256" key="3">
    <source>
        <dbReference type="ARBA" id="ARBA00056029"/>
    </source>
</evidence>
<feature type="compositionally biased region" description="Polar residues" evidence="6">
    <location>
        <begin position="1062"/>
        <end position="1082"/>
    </location>
</feature>
<dbReference type="SUPFAM" id="SSF50729">
    <property type="entry name" value="PH domain-like"/>
    <property type="match status" value="1"/>
</dbReference>
<dbReference type="FunFam" id="2.130.10.10:FF:000206">
    <property type="entry name" value="Rho guanine nucleotide exchange factor 17"/>
    <property type="match status" value="1"/>
</dbReference>
<dbReference type="RefSeq" id="XP_031429558.1">
    <property type="nucleotide sequence ID" value="XM_031573698.2"/>
</dbReference>
<feature type="domain" description="DH" evidence="7">
    <location>
        <begin position="1495"/>
        <end position="1683"/>
    </location>
</feature>
<dbReference type="Gene3D" id="2.30.29.30">
    <property type="entry name" value="Pleckstrin-homology domain (PH domain)/Phosphotyrosine-binding domain (PTB)"/>
    <property type="match status" value="1"/>
</dbReference>
<dbReference type="InterPro" id="IPR011047">
    <property type="entry name" value="Quinoprotein_ADH-like_sf"/>
</dbReference>
<feature type="compositionally biased region" description="Low complexity" evidence="6">
    <location>
        <begin position="641"/>
        <end position="656"/>
    </location>
</feature>
<feature type="region of interest" description="Disordered" evidence="6">
    <location>
        <begin position="267"/>
        <end position="584"/>
    </location>
</feature>
<feature type="compositionally biased region" description="Polar residues" evidence="6">
    <location>
        <begin position="1129"/>
        <end position="1175"/>
    </location>
</feature>
<dbReference type="PANTHER" id="PTHR12877">
    <property type="entry name" value="RHO GUANINE NUCLEOTIDE EXCHANGE FACTOR"/>
    <property type="match status" value="1"/>
</dbReference>
<feature type="compositionally biased region" description="Basic residues" evidence="6">
    <location>
        <begin position="532"/>
        <end position="542"/>
    </location>
</feature>
<dbReference type="GeneID" id="105897129"/>